<dbReference type="GO" id="GO:0005886">
    <property type="term" value="C:plasma membrane"/>
    <property type="evidence" value="ECO:0007669"/>
    <property type="project" value="UniProtKB-SubCell"/>
</dbReference>
<evidence type="ECO:0000256" key="7">
    <source>
        <dbReference type="SAM" id="Phobius"/>
    </source>
</evidence>
<dbReference type="InterPro" id="IPR036259">
    <property type="entry name" value="MFS_trans_sf"/>
</dbReference>
<dbReference type="PROSITE" id="PS50850">
    <property type="entry name" value="MFS"/>
    <property type="match status" value="1"/>
</dbReference>
<evidence type="ECO:0000313" key="10">
    <source>
        <dbReference type="Proteomes" id="UP000614469"/>
    </source>
</evidence>
<feature type="transmembrane region" description="Helical" evidence="7">
    <location>
        <begin position="276"/>
        <end position="294"/>
    </location>
</feature>
<evidence type="ECO:0000256" key="5">
    <source>
        <dbReference type="ARBA" id="ARBA00022989"/>
    </source>
</evidence>
<evidence type="ECO:0000256" key="2">
    <source>
        <dbReference type="ARBA" id="ARBA00022448"/>
    </source>
</evidence>
<dbReference type="InterPro" id="IPR020846">
    <property type="entry name" value="MFS_dom"/>
</dbReference>
<organism evidence="9 10">
    <name type="scientific">Candidatus Desulfolinea nitratireducens</name>
    <dbReference type="NCBI Taxonomy" id="2841698"/>
    <lineage>
        <taxon>Bacteria</taxon>
        <taxon>Bacillati</taxon>
        <taxon>Chloroflexota</taxon>
        <taxon>Anaerolineae</taxon>
        <taxon>Anaerolineales</taxon>
        <taxon>Anaerolineales incertae sedis</taxon>
        <taxon>Candidatus Desulfolinea</taxon>
    </lineage>
</organism>
<evidence type="ECO:0000259" key="8">
    <source>
        <dbReference type="PROSITE" id="PS50850"/>
    </source>
</evidence>
<dbReference type="GO" id="GO:0022857">
    <property type="term" value="F:transmembrane transporter activity"/>
    <property type="evidence" value="ECO:0007669"/>
    <property type="project" value="InterPro"/>
</dbReference>
<protein>
    <submittedName>
        <fullName evidence="9">MFS transporter</fullName>
    </submittedName>
</protein>
<comment type="caution">
    <text evidence="9">The sequence shown here is derived from an EMBL/GenBank/DDBJ whole genome shotgun (WGS) entry which is preliminary data.</text>
</comment>
<dbReference type="PANTHER" id="PTHR43266">
    <property type="entry name" value="MACROLIDE-EFFLUX PROTEIN"/>
    <property type="match status" value="1"/>
</dbReference>
<dbReference type="PANTHER" id="PTHR43266:SF2">
    <property type="entry name" value="MAJOR FACILITATOR SUPERFAMILY (MFS) PROFILE DOMAIN-CONTAINING PROTEIN"/>
    <property type="match status" value="1"/>
</dbReference>
<feature type="transmembrane region" description="Helical" evidence="7">
    <location>
        <begin position="55"/>
        <end position="75"/>
    </location>
</feature>
<evidence type="ECO:0000256" key="4">
    <source>
        <dbReference type="ARBA" id="ARBA00022692"/>
    </source>
</evidence>
<keyword evidence="6 7" id="KW-0472">Membrane</keyword>
<feature type="transmembrane region" description="Helical" evidence="7">
    <location>
        <begin position="301"/>
        <end position="320"/>
    </location>
</feature>
<keyword evidence="2" id="KW-0813">Transport</keyword>
<reference evidence="9 10" key="1">
    <citation type="submission" date="2020-08" db="EMBL/GenBank/DDBJ databases">
        <title>Bridging the membrane lipid divide: bacteria of the FCB group superphylum have the potential to synthesize archaeal ether lipids.</title>
        <authorList>
            <person name="Villanueva L."/>
            <person name="Von Meijenfeldt F.A.B."/>
            <person name="Westbye A.B."/>
            <person name="Yadav S."/>
            <person name="Hopmans E.C."/>
            <person name="Dutilh B.E."/>
            <person name="Sinninghe Damste J.S."/>
        </authorList>
    </citation>
    <scope>NUCLEOTIDE SEQUENCE [LARGE SCALE GENOMIC DNA]</scope>
    <source>
        <strain evidence="9">NIOZ-UU36</strain>
    </source>
</reference>
<gene>
    <name evidence="9" type="ORF">H8E29_03930</name>
</gene>
<evidence type="ECO:0000313" key="9">
    <source>
        <dbReference type="EMBL" id="MBC8334392.1"/>
    </source>
</evidence>
<feature type="transmembrane region" description="Helical" evidence="7">
    <location>
        <begin position="411"/>
        <end position="434"/>
    </location>
</feature>
<dbReference type="SUPFAM" id="SSF103473">
    <property type="entry name" value="MFS general substrate transporter"/>
    <property type="match status" value="1"/>
</dbReference>
<feature type="transmembrane region" description="Helical" evidence="7">
    <location>
        <begin position="360"/>
        <end position="383"/>
    </location>
</feature>
<feature type="transmembrane region" description="Helical" evidence="7">
    <location>
        <begin position="326"/>
        <end position="348"/>
    </location>
</feature>
<feature type="transmembrane region" description="Helical" evidence="7">
    <location>
        <begin position="182"/>
        <end position="202"/>
    </location>
</feature>
<proteinExistence type="predicted"/>
<feature type="transmembrane region" description="Helical" evidence="7">
    <location>
        <begin position="114"/>
        <end position="135"/>
    </location>
</feature>
<evidence type="ECO:0000256" key="6">
    <source>
        <dbReference type="ARBA" id="ARBA00023136"/>
    </source>
</evidence>
<dbReference type="Proteomes" id="UP000614469">
    <property type="component" value="Unassembled WGS sequence"/>
</dbReference>
<accession>A0A8J6TIL9</accession>
<comment type="subcellular location">
    <subcellularLocation>
        <location evidence="1">Cell membrane</location>
        <topology evidence="1">Multi-pass membrane protein</topology>
    </subcellularLocation>
</comment>
<feature type="transmembrane region" description="Helical" evidence="7">
    <location>
        <begin position="235"/>
        <end position="256"/>
    </location>
</feature>
<dbReference type="Gene3D" id="1.20.1250.20">
    <property type="entry name" value="MFS general substrate transporter like domains"/>
    <property type="match status" value="1"/>
</dbReference>
<dbReference type="Pfam" id="PF07690">
    <property type="entry name" value="MFS_1"/>
    <property type="match status" value="1"/>
</dbReference>
<feature type="transmembrane region" description="Helical" evidence="7">
    <location>
        <begin position="156"/>
        <end position="176"/>
    </location>
</feature>
<feature type="transmembrane region" description="Helical" evidence="7">
    <location>
        <begin position="87"/>
        <end position="108"/>
    </location>
</feature>
<dbReference type="AlphaFoldDB" id="A0A8J6TIL9"/>
<dbReference type="CDD" id="cd06173">
    <property type="entry name" value="MFS_MefA_like"/>
    <property type="match status" value="1"/>
</dbReference>
<keyword evidence="3" id="KW-1003">Cell membrane</keyword>
<keyword evidence="5 7" id="KW-1133">Transmembrane helix</keyword>
<evidence type="ECO:0000256" key="3">
    <source>
        <dbReference type="ARBA" id="ARBA00022475"/>
    </source>
</evidence>
<feature type="transmembrane region" description="Helical" evidence="7">
    <location>
        <begin position="24"/>
        <end position="49"/>
    </location>
</feature>
<sequence>MAAIKNSSAPPSTKNSYQGMRAFYILWVGQFVSIFATRMTNFALTLWAWKLTGTATGLVMVGVITFIPGVILSPFAGTLIDRWNRKLVLALSDAGAALATLILLYLFTTDQAEIWHLYATGALSSVFGAFQYPAYSAVVTTMVPKEQYARANGMRSVVGSASGIAAPLLAGTLLAVVDIPVIMVIDLITFGIALFTLMIVFIPQPRPSEEAQIGKGSVWAETMHGFRYILNRKSLIAIFLLFTLSNIHASFGYPLMSPMILSKTGDNSTILGMSQSAGSVGFLVGGLIMSFWGGPRKRIHMINMSFILWGLFGAFIYGSAWSIPFWLLGSFLMAVFNPIINSAYIAILQAKVEPDLQGRIFGIEYAISTVSYPLGQLVAGWLADNIFEPALMPGGSLSNTLGSVLGTGPGAGIGFVIIIGGGMAIFNGLLGYLVKPIRQIETLLPDHGMGGEK</sequence>
<evidence type="ECO:0000256" key="1">
    <source>
        <dbReference type="ARBA" id="ARBA00004651"/>
    </source>
</evidence>
<keyword evidence="4 7" id="KW-0812">Transmembrane</keyword>
<dbReference type="EMBL" id="JACNJN010000063">
    <property type="protein sequence ID" value="MBC8334392.1"/>
    <property type="molecule type" value="Genomic_DNA"/>
</dbReference>
<name>A0A8J6TIL9_9CHLR</name>
<feature type="domain" description="Major facilitator superfamily (MFS) profile" evidence="8">
    <location>
        <begin position="22"/>
        <end position="439"/>
    </location>
</feature>
<dbReference type="InterPro" id="IPR011701">
    <property type="entry name" value="MFS"/>
</dbReference>